<protein>
    <submittedName>
        <fullName evidence="3">Prolyl endopeptidase</fullName>
    </submittedName>
</protein>
<comment type="caution">
    <text evidence="3">The sequence shown here is derived from an EMBL/GenBank/DDBJ whole genome shotgun (WGS) entry which is preliminary data.</text>
</comment>
<dbReference type="Gene3D" id="3.10.180.10">
    <property type="entry name" value="2,3-Dihydroxybiphenyl 1,2-Dioxygenase, domain 1"/>
    <property type="match status" value="1"/>
</dbReference>
<dbReference type="InterPro" id="IPR058997">
    <property type="entry name" value="YycE-like_C"/>
</dbReference>
<accession>A0ABX3US06</accession>
<evidence type="ECO:0000259" key="1">
    <source>
        <dbReference type="Pfam" id="PF22658"/>
    </source>
</evidence>
<name>A0ABX3US06_9GAMM</name>
<proteinExistence type="predicted"/>
<dbReference type="InterPro" id="IPR029068">
    <property type="entry name" value="Glyas_Bleomycin-R_OHBP_Dase"/>
</dbReference>
<dbReference type="CDD" id="cd06587">
    <property type="entry name" value="VOC"/>
    <property type="match status" value="1"/>
</dbReference>
<dbReference type="RefSeq" id="WP_084884686.1">
    <property type="nucleotide sequence ID" value="NZ_DALZCT010000030.1"/>
</dbReference>
<sequence length="131" mass="15209">MEFQHMRIARPVSLLSKSGEMYASGLDLQIIGEFRDHEGFSGCMLGRDDLPWHLEFTQCYFHPVTPSPSAEDLLVLYVPDQDGWATRCAKMDQAGFVRVKSFNPYWERRGATFQDVDGYRVVIQQMRWGER</sequence>
<evidence type="ECO:0000313" key="4">
    <source>
        <dbReference type="Proteomes" id="UP000193785"/>
    </source>
</evidence>
<evidence type="ECO:0000313" key="3">
    <source>
        <dbReference type="EMBL" id="ORM98504.1"/>
    </source>
</evidence>
<feature type="domain" description="YycE-like C-terminal" evidence="2">
    <location>
        <begin position="72"/>
        <end position="124"/>
    </location>
</feature>
<evidence type="ECO:0000259" key="2">
    <source>
        <dbReference type="Pfam" id="PF22659"/>
    </source>
</evidence>
<feature type="domain" description="YycE-like N-terminal" evidence="1">
    <location>
        <begin position="6"/>
        <end position="57"/>
    </location>
</feature>
<dbReference type="Pfam" id="PF22659">
    <property type="entry name" value="YycE-like_C"/>
    <property type="match status" value="1"/>
</dbReference>
<dbReference type="Pfam" id="PF22658">
    <property type="entry name" value="YycE-like_N"/>
    <property type="match status" value="1"/>
</dbReference>
<dbReference type="InterPro" id="IPR058998">
    <property type="entry name" value="YycE-like_N"/>
</dbReference>
<dbReference type="Proteomes" id="UP000193785">
    <property type="component" value="Unassembled WGS sequence"/>
</dbReference>
<dbReference type="EMBL" id="MLJJ01000021">
    <property type="protein sequence ID" value="ORM98504.1"/>
    <property type="molecule type" value="Genomic_DNA"/>
</dbReference>
<dbReference type="SUPFAM" id="SSF54593">
    <property type="entry name" value="Glyoxalase/Bleomycin resistance protein/Dihydroxybiphenyl dioxygenase"/>
    <property type="match status" value="1"/>
</dbReference>
<organism evidence="3 4">
    <name type="scientific">Pantoea septica</name>
    <dbReference type="NCBI Taxonomy" id="472695"/>
    <lineage>
        <taxon>Bacteria</taxon>
        <taxon>Pseudomonadati</taxon>
        <taxon>Pseudomonadota</taxon>
        <taxon>Gammaproteobacteria</taxon>
        <taxon>Enterobacterales</taxon>
        <taxon>Erwiniaceae</taxon>
        <taxon>Pantoea</taxon>
    </lineage>
</organism>
<gene>
    <name evidence="3" type="ORF">HA46_12550</name>
</gene>
<keyword evidence="4" id="KW-1185">Reference proteome</keyword>
<reference evidence="3 4" key="1">
    <citation type="journal article" date="2017" name="Antonie Van Leeuwenhoek">
        <title>Phylogenomic resolution of the bacterial genus Pantoea and its relationship with Erwinia and Tatumella.</title>
        <authorList>
            <person name="Palmer M."/>
            <person name="Steenkamp E.T."/>
            <person name="Coetzee M.P."/>
            <person name="Chan W.Y."/>
            <person name="van Zyl E."/>
            <person name="De Maayer P."/>
            <person name="Coutinho T.A."/>
            <person name="Blom J."/>
            <person name="Smits T.H."/>
            <person name="Duffy B."/>
            <person name="Venter S.N."/>
        </authorList>
    </citation>
    <scope>NUCLEOTIDE SEQUENCE [LARGE SCALE GENOMIC DNA]</scope>
    <source>
        <strain evidence="3 4">LMG 5345</strain>
    </source>
</reference>